<dbReference type="GO" id="GO:0000976">
    <property type="term" value="F:transcription cis-regulatory region binding"/>
    <property type="evidence" value="ECO:0007669"/>
    <property type="project" value="TreeGrafter"/>
</dbReference>
<dbReference type="SMART" id="SM00862">
    <property type="entry name" value="Trans_reg_C"/>
    <property type="match status" value="1"/>
</dbReference>
<dbReference type="PANTHER" id="PTHR48111:SF4">
    <property type="entry name" value="DNA-BINDING DUAL TRANSCRIPTIONAL REGULATOR OMPR"/>
    <property type="match status" value="1"/>
</dbReference>
<feature type="domain" description="Response regulatory" evidence="10">
    <location>
        <begin position="34"/>
        <end position="147"/>
    </location>
</feature>
<comment type="subcellular location">
    <subcellularLocation>
        <location evidence="1">Cytoplasm</location>
    </subcellularLocation>
</comment>
<dbReference type="AlphaFoldDB" id="C9Y9A3"/>
<dbReference type="EMBL" id="FN543104">
    <property type="protein sequence ID" value="CBA28392.1"/>
    <property type="molecule type" value="Genomic_DNA"/>
</dbReference>
<dbReference type="SUPFAM" id="SSF52172">
    <property type="entry name" value="CheY-like"/>
    <property type="match status" value="1"/>
</dbReference>
<dbReference type="CDD" id="cd00383">
    <property type="entry name" value="trans_reg_C"/>
    <property type="match status" value="1"/>
</dbReference>
<evidence type="ECO:0000256" key="4">
    <source>
        <dbReference type="ARBA" id="ARBA00023012"/>
    </source>
</evidence>
<organism evidence="12">
    <name type="scientific">Curvibacter symbiont subsp. Hydra magnipapillata</name>
    <dbReference type="NCBI Taxonomy" id="667019"/>
    <lineage>
        <taxon>Bacteria</taxon>
        <taxon>Pseudomonadati</taxon>
        <taxon>Pseudomonadota</taxon>
        <taxon>Betaproteobacteria</taxon>
        <taxon>Burkholderiales</taxon>
        <taxon>Comamonadaceae</taxon>
        <taxon>Curvibacter</taxon>
    </lineage>
</organism>
<dbReference type="InterPro" id="IPR016032">
    <property type="entry name" value="Sig_transdc_resp-reg_C-effctor"/>
</dbReference>
<dbReference type="FunFam" id="3.40.50.2300:FF:000001">
    <property type="entry name" value="DNA-binding response regulator PhoB"/>
    <property type="match status" value="1"/>
</dbReference>
<dbReference type="PROSITE" id="PS50110">
    <property type="entry name" value="RESPONSE_REGULATORY"/>
    <property type="match status" value="1"/>
</dbReference>
<dbReference type="SUPFAM" id="SSF46894">
    <property type="entry name" value="C-terminal effector domain of the bipartite response regulators"/>
    <property type="match status" value="1"/>
</dbReference>
<evidence type="ECO:0000256" key="5">
    <source>
        <dbReference type="ARBA" id="ARBA00023015"/>
    </source>
</evidence>
<dbReference type="GO" id="GO:0000156">
    <property type="term" value="F:phosphorelay response regulator activity"/>
    <property type="evidence" value="ECO:0007669"/>
    <property type="project" value="TreeGrafter"/>
</dbReference>
<dbReference type="Pfam" id="PF00072">
    <property type="entry name" value="Response_reg"/>
    <property type="match status" value="1"/>
</dbReference>
<dbReference type="Gene3D" id="1.10.10.10">
    <property type="entry name" value="Winged helix-like DNA-binding domain superfamily/Winged helix DNA-binding domain"/>
    <property type="match status" value="1"/>
</dbReference>
<evidence type="ECO:0000256" key="6">
    <source>
        <dbReference type="ARBA" id="ARBA00023125"/>
    </source>
</evidence>
<dbReference type="Gene3D" id="6.10.250.690">
    <property type="match status" value="1"/>
</dbReference>
<dbReference type="InterPro" id="IPR001789">
    <property type="entry name" value="Sig_transdc_resp-reg_receiver"/>
</dbReference>
<keyword evidence="7" id="KW-0804">Transcription</keyword>
<dbReference type="PANTHER" id="PTHR48111">
    <property type="entry name" value="REGULATOR OF RPOS"/>
    <property type="match status" value="1"/>
</dbReference>
<keyword evidence="5" id="KW-0805">Transcription regulation</keyword>
<dbReference type="InterPro" id="IPR039420">
    <property type="entry name" value="WalR-like"/>
</dbReference>
<evidence type="ECO:0000259" key="11">
    <source>
        <dbReference type="PROSITE" id="PS51755"/>
    </source>
</evidence>
<evidence type="ECO:0000256" key="9">
    <source>
        <dbReference type="PROSITE-ProRule" id="PRU01091"/>
    </source>
</evidence>
<accession>C9Y9A3</accession>
<evidence type="ECO:0000313" key="12">
    <source>
        <dbReference type="EMBL" id="CBA28392.1"/>
    </source>
</evidence>
<feature type="domain" description="OmpR/PhoB-type" evidence="11">
    <location>
        <begin position="163"/>
        <end position="263"/>
    </location>
</feature>
<protein>
    <submittedName>
        <fullName evidence="12">Transcriptional regulatory protein ompR</fullName>
    </submittedName>
</protein>
<dbReference type="PROSITE" id="PS51755">
    <property type="entry name" value="OMPR_PHOB"/>
    <property type="match status" value="1"/>
</dbReference>
<feature type="DNA-binding region" description="OmpR/PhoB-type" evidence="9">
    <location>
        <begin position="163"/>
        <end position="263"/>
    </location>
</feature>
<dbReference type="GO" id="GO:0032993">
    <property type="term" value="C:protein-DNA complex"/>
    <property type="evidence" value="ECO:0007669"/>
    <property type="project" value="TreeGrafter"/>
</dbReference>
<reference evidence="12" key="1">
    <citation type="journal article" date="2010" name="Nature">
        <title>The dynamic genome of Hydra.</title>
        <authorList>
            <person name="Chapman J.A."/>
            <person name="Kirkness E.F."/>
            <person name="Simakov O."/>
            <person name="Hampson S.E."/>
            <person name="Mitros T."/>
            <person name="Weinmaier T."/>
            <person name="Rattei T."/>
            <person name="Balasubramanian P.G."/>
            <person name="Borman J."/>
            <person name="Busam D."/>
            <person name="Disbennett K."/>
            <person name="Pfannkoch C."/>
            <person name="Sumin N."/>
            <person name="Sutton G."/>
            <person name="Viswanathan L."/>
            <person name="Walenz B."/>
            <person name="Goodstein D.M."/>
            <person name="Hellsten U."/>
            <person name="Kawashima T."/>
            <person name="Prochnik S.E."/>
            <person name="Putnam N.H."/>
            <person name="Shu S."/>
            <person name="Blumberg B."/>
            <person name="Dana C.E."/>
            <person name="Gee L."/>
            <person name="Kibler D.F."/>
            <person name="Law L."/>
            <person name="Lindgens D."/>
            <person name="Martinez D.E."/>
            <person name="Peng J."/>
            <person name="Wigge P.A."/>
            <person name="Bertulat B."/>
            <person name="Guder C."/>
            <person name="Nakamura Y."/>
            <person name="Ozbek S."/>
            <person name="Watanabe H."/>
            <person name="Khalturin K."/>
            <person name="Hemmrich G."/>
            <person name="Franke A."/>
            <person name="Augustin R."/>
            <person name="Fraune S."/>
            <person name="Hayakawa E."/>
            <person name="Hayakawa S."/>
            <person name="Hirose M."/>
            <person name="Hwang J."/>
            <person name="Ikeo K."/>
            <person name="Nishimiya-Fujisawa C."/>
            <person name="Ogura A."/>
            <person name="Takahashi T."/>
            <person name="Steinmetz P.R."/>
            <person name="Zhang X."/>
            <person name="Aufschnaiter R."/>
            <person name="Eder M.K."/>
            <person name="Gorny A.K."/>
            <person name="Salvenmoser W."/>
            <person name="Heimberg A.M."/>
            <person name="Wheeler B.M."/>
            <person name="Peterson K.J."/>
            <person name="Boettger A."/>
            <person name="Tischler P."/>
            <person name="Wolf A."/>
            <person name="Gojobori T."/>
            <person name="Remington K.A."/>
            <person name="Strausberg R.L."/>
            <person name="Venter J."/>
            <person name="Technau U."/>
            <person name="Hobmayer B."/>
            <person name="Bosch T.C."/>
            <person name="Holstein T.W."/>
            <person name="Fujisawa T."/>
            <person name="Bode H.R."/>
            <person name="David C.N."/>
            <person name="Rokhsar D.S."/>
            <person name="Steele R.E."/>
        </authorList>
    </citation>
    <scope>NUCLEOTIDE SEQUENCE</scope>
</reference>
<sequence>MRSGPHTCQFRALRGGWFSTLSGPKGLSMHTKISILIVDDDAEITELLGEYLSRFNFEVHTACDADSMRAQLARHAVNLVVLDVMLPGTDGLTLSREIRERSQIPVIMLTARTTTFDRIMGLENGADDYMGKPFEPRELVARIHTVLRRSQGAKEVAPNVARSDVVCFDGWELHREERTLVSPTGLVVALSNAEFRLLNTFLQTPRRLFSRDQLMEQARGRAMDAFERSIDLLVSRLRQKLADDPDEPSMIKTVRGAGYMFNVQSVQGRMAWRV</sequence>
<proteinExistence type="predicted"/>
<dbReference type="FunFam" id="1.10.10.10:FF:000099">
    <property type="entry name" value="Two-component system response regulator TorR"/>
    <property type="match status" value="1"/>
</dbReference>
<dbReference type="Gene3D" id="3.40.50.2300">
    <property type="match status" value="1"/>
</dbReference>
<evidence type="ECO:0000256" key="2">
    <source>
        <dbReference type="ARBA" id="ARBA00022490"/>
    </source>
</evidence>
<keyword evidence="2" id="KW-0963">Cytoplasm</keyword>
<gene>
    <name evidence="12" type="primary">ompR</name>
    <name evidence="12" type="ORF">Csp_A07040</name>
</gene>
<feature type="modified residue" description="4-aspartylphosphate" evidence="8">
    <location>
        <position position="83"/>
    </location>
</feature>
<evidence type="ECO:0000256" key="8">
    <source>
        <dbReference type="PROSITE-ProRule" id="PRU00169"/>
    </source>
</evidence>
<keyword evidence="6 9" id="KW-0238">DNA-binding</keyword>
<dbReference type="InterPro" id="IPR011006">
    <property type="entry name" value="CheY-like_superfamily"/>
</dbReference>
<dbReference type="InterPro" id="IPR001867">
    <property type="entry name" value="OmpR/PhoB-type_DNA-bd"/>
</dbReference>
<evidence type="ECO:0000256" key="3">
    <source>
        <dbReference type="ARBA" id="ARBA00022553"/>
    </source>
</evidence>
<dbReference type="GO" id="GO:0006355">
    <property type="term" value="P:regulation of DNA-templated transcription"/>
    <property type="evidence" value="ECO:0007669"/>
    <property type="project" value="InterPro"/>
</dbReference>
<evidence type="ECO:0000259" key="10">
    <source>
        <dbReference type="PROSITE" id="PS50110"/>
    </source>
</evidence>
<dbReference type="GO" id="GO:0005829">
    <property type="term" value="C:cytosol"/>
    <property type="evidence" value="ECO:0007669"/>
    <property type="project" value="TreeGrafter"/>
</dbReference>
<dbReference type="Pfam" id="PF00486">
    <property type="entry name" value="Trans_reg_C"/>
    <property type="match status" value="1"/>
</dbReference>
<evidence type="ECO:0000256" key="1">
    <source>
        <dbReference type="ARBA" id="ARBA00004496"/>
    </source>
</evidence>
<name>C9Y9A3_CURXX</name>
<dbReference type="SMART" id="SM00448">
    <property type="entry name" value="REC"/>
    <property type="match status" value="1"/>
</dbReference>
<dbReference type="InterPro" id="IPR036388">
    <property type="entry name" value="WH-like_DNA-bd_sf"/>
</dbReference>
<keyword evidence="3 8" id="KW-0597">Phosphoprotein</keyword>
<evidence type="ECO:0000256" key="7">
    <source>
        <dbReference type="ARBA" id="ARBA00023163"/>
    </source>
</evidence>
<keyword evidence="4" id="KW-0902">Two-component regulatory system</keyword>